<dbReference type="InterPro" id="IPR010530">
    <property type="entry name" value="B12D"/>
</dbReference>
<keyword evidence="1" id="KW-0472">Membrane</keyword>
<feature type="non-terminal residue" evidence="2">
    <location>
        <position position="1"/>
    </location>
</feature>
<accession>A0A8S3YG33</accession>
<comment type="caution">
    <text evidence="2">The sequence shown here is derived from an EMBL/GenBank/DDBJ whole genome shotgun (WGS) entry which is preliminary data.</text>
</comment>
<dbReference type="OrthoDB" id="5511684at2759"/>
<organism evidence="2 3">
    <name type="scientific">Candidula unifasciata</name>
    <dbReference type="NCBI Taxonomy" id="100452"/>
    <lineage>
        <taxon>Eukaryota</taxon>
        <taxon>Metazoa</taxon>
        <taxon>Spiralia</taxon>
        <taxon>Lophotrochozoa</taxon>
        <taxon>Mollusca</taxon>
        <taxon>Gastropoda</taxon>
        <taxon>Heterobranchia</taxon>
        <taxon>Euthyneura</taxon>
        <taxon>Panpulmonata</taxon>
        <taxon>Eupulmonata</taxon>
        <taxon>Stylommatophora</taxon>
        <taxon>Helicina</taxon>
        <taxon>Helicoidea</taxon>
        <taxon>Geomitridae</taxon>
        <taxon>Candidula</taxon>
    </lineage>
</organism>
<sequence length="105" mass="11767">FLSRKINYIMSAGARSFGFGLKAFKRFPELVPLVSILSAACLGGTGFIVYSLATKPDVRVIKSKGPAYEDVNPTENRKLVQVNKDHYQPIPELEELRKEIGHYKP</sequence>
<proteinExistence type="predicted"/>
<dbReference type="PANTHER" id="PTHR14256">
    <property type="entry name" value="NADH-UBIQUINONE OXIDOREDUCTASE MLRQ SUBUNIT"/>
    <property type="match status" value="1"/>
</dbReference>
<keyword evidence="1" id="KW-1133">Transmembrane helix</keyword>
<dbReference type="Proteomes" id="UP000678393">
    <property type="component" value="Unassembled WGS sequence"/>
</dbReference>
<protein>
    <submittedName>
        <fullName evidence="2">Uncharacterized protein</fullName>
    </submittedName>
</protein>
<dbReference type="Pfam" id="PF06522">
    <property type="entry name" value="B12D"/>
    <property type="match status" value="1"/>
</dbReference>
<evidence type="ECO:0000313" key="2">
    <source>
        <dbReference type="EMBL" id="CAG5114451.1"/>
    </source>
</evidence>
<name>A0A8S3YG33_9EUPU</name>
<dbReference type="EMBL" id="CAJHNH020000001">
    <property type="protein sequence ID" value="CAG5114451.1"/>
    <property type="molecule type" value="Genomic_DNA"/>
</dbReference>
<feature type="transmembrane region" description="Helical" evidence="1">
    <location>
        <begin position="30"/>
        <end position="53"/>
    </location>
</feature>
<keyword evidence="3" id="KW-1185">Reference proteome</keyword>
<dbReference type="PANTHER" id="PTHR14256:SF3">
    <property type="entry name" value="NORMAL MUCOSA OF ESOPHAGUS-SPECIFIC GENE 1 PROTEIN"/>
    <property type="match status" value="1"/>
</dbReference>
<keyword evidence="1" id="KW-0812">Transmembrane</keyword>
<gene>
    <name evidence="2" type="ORF">CUNI_LOCUS9</name>
</gene>
<evidence type="ECO:0000256" key="1">
    <source>
        <dbReference type="SAM" id="Phobius"/>
    </source>
</evidence>
<reference evidence="2" key="1">
    <citation type="submission" date="2021-04" db="EMBL/GenBank/DDBJ databases">
        <authorList>
            <consortium name="Molecular Ecology Group"/>
        </authorList>
    </citation>
    <scope>NUCLEOTIDE SEQUENCE</scope>
</reference>
<dbReference type="AlphaFoldDB" id="A0A8S3YG33"/>
<evidence type="ECO:0000313" key="3">
    <source>
        <dbReference type="Proteomes" id="UP000678393"/>
    </source>
</evidence>